<sequence length="360" mass="40315">MLALAGPAGFYGTPVTKVLLCHAVITYLLFTFPLQHFQHLFHYNQDVLQKQQLKRMFLSKIVFLDLPDLMFTSLLIYNFRIFERRFGSRKFVSHMIATAVMASILELVAFGVLNRYNIRLADMPTGLFSCVFPLYVPFYLSVPRVALTRIMGVPVTGKTLNYILGLQMVSSEVETMLVVLCAVLSGILWRANVLGLQKLLSVPPLVGSLFDHCLGRRRSVPPRGGGLFEHCLGRYLEAASAPRSSQLPMGATLELQQRERLDRIEQQMMMSALQANRRMNIGRPQPLVVNLANGPGIFGNANPNQNGEAQQDDANVLAVSEEQVQRFVEMGFSDSRARQALRTSNNNPRLATNLLLQDMS</sequence>
<dbReference type="EMBL" id="RQTK01000596">
    <property type="protein sequence ID" value="RUS77243.1"/>
    <property type="molecule type" value="Genomic_DNA"/>
</dbReference>
<evidence type="ECO:0000256" key="5">
    <source>
        <dbReference type="SAM" id="Phobius"/>
    </source>
</evidence>
<organism evidence="7 8">
    <name type="scientific">Elysia chlorotica</name>
    <name type="common">Eastern emerald elysia</name>
    <name type="synonym">Sea slug</name>
    <dbReference type="NCBI Taxonomy" id="188477"/>
    <lineage>
        <taxon>Eukaryota</taxon>
        <taxon>Metazoa</taxon>
        <taxon>Spiralia</taxon>
        <taxon>Lophotrochozoa</taxon>
        <taxon>Mollusca</taxon>
        <taxon>Gastropoda</taxon>
        <taxon>Heterobranchia</taxon>
        <taxon>Euthyneura</taxon>
        <taxon>Panpulmonata</taxon>
        <taxon>Sacoglossa</taxon>
        <taxon>Placobranchoidea</taxon>
        <taxon>Plakobranchidae</taxon>
        <taxon>Elysia</taxon>
    </lineage>
</organism>
<dbReference type="InterPro" id="IPR009060">
    <property type="entry name" value="UBA-like_sf"/>
</dbReference>
<keyword evidence="2 5" id="KW-0812">Transmembrane</keyword>
<feature type="transmembrane region" description="Helical" evidence="5">
    <location>
        <begin position="57"/>
        <end position="79"/>
    </location>
</feature>
<evidence type="ECO:0000256" key="3">
    <source>
        <dbReference type="ARBA" id="ARBA00022989"/>
    </source>
</evidence>
<dbReference type="PROSITE" id="PS50030">
    <property type="entry name" value="UBA"/>
    <property type="match status" value="1"/>
</dbReference>
<comment type="caution">
    <text evidence="7">The sequence shown here is derived from an EMBL/GenBank/DDBJ whole genome shotgun (WGS) entry which is preliminary data.</text>
</comment>
<feature type="transmembrane region" description="Helical" evidence="5">
    <location>
        <begin position="91"/>
        <end position="113"/>
    </location>
</feature>
<evidence type="ECO:0000256" key="1">
    <source>
        <dbReference type="ARBA" id="ARBA00004141"/>
    </source>
</evidence>
<feature type="domain" description="UBA" evidence="6">
    <location>
        <begin position="318"/>
        <end position="358"/>
    </location>
</feature>
<evidence type="ECO:0000256" key="4">
    <source>
        <dbReference type="ARBA" id="ARBA00023136"/>
    </source>
</evidence>
<keyword evidence="8" id="KW-1185">Reference proteome</keyword>
<evidence type="ECO:0000256" key="2">
    <source>
        <dbReference type="ARBA" id="ARBA00022692"/>
    </source>
</evidence>
<dbReference type="GO" id="GO:0016020">
    <property type="term" value="C:membrane"/>
    <property type="evidence" value="ECO:0007669"/>
    <property type="project" value="UniProtKB-SubCell"/>
</dbReference>
<dbReference type="InterPro" id="IPR015940">
    <property type="entry name" value="UBA"/>
</dbReference>
<dbReference type="SMART" id="SM00165">
    <property type="entry name" value="UBA"/>
    <property type="match status" value="1"/>
</dbReference>
<dbReference type="Proteomes" id="UP000271974">
    <property type="component" value="Unassembled WGS sequence"/>
</dbReference>
<accession>A0A433T6Q6</accession>
<dbReference type="PANTHER" id="PTHR43066:SF21">
    <property type="entry name" value="UBIQUITIN-ASSOCIATED DOMAIN-CONTAINING PROTEIN 2"/>
    <property type="match status" value="1"/>
</dbReference>
<keyword evidence="3 5" id="KW-1133">Transmembrane helix</keyword>
<dbReference type="OrthoDB" id="272778at2759"/>
<dbReference type="InterPro" id="IPR035952">
    <property type="entry name" value="Rhomboid-like_sf"/>
</dbReference>
<keyword evidence="4 5" id="KW-0472">Membrane</keyword>
<proteinExistence type="predicted"/>
<dbReference type="Gene3D" id="1.10.8.10">
    <property type="entry name" value="DNA helicase RuvA subunit, C-terminal domain"/>
    <property type="match status" value="1"/>
</dbReference>
<gene>
    <name evidence="7" type="ORF">EGW08_014996</name>
</gene>
<dbReference type="SUPFAM" id="SSF144091">
    <property type="entry name" value="Rhomboid-like"/>
    <property type="match status" value="1"/>
</dbReference>
<dbReference type="STRING" id="188477.A0A433T6Q6"/>
<dbReference type="AlphaFoldDB" id="A0A433T6Q6"/>
<evidence type="ECO:0000313" key="8">
    <source>
        <dbReference type="Proteomes" id="UP000271974"/>
    </source>
</evidence>
<dbReference type="Pfam" id="PF00627">
    <property type="entry name" value="UBA"/>
    <property type="match status" value="1"/>
</dbReference>
<name>A0A433T6Q6_ELYCH</name>
<evidence type="ECO:0000259" key="6">
    <source>
        <dbReference type="PROSITE" id="PS50030"/>
    </source>
</evidence>
<dbReference type="GO" id="GO:0004252">
    <property type="term" value="F:serine-type endopeptidase activity"/>
    <property type="evidence" value="ECO:0007669"/>
    <property type="project" value="TreeGrafter"/>
</dbReference>
<protein>
    <recommendedName>
        <fullName evidence="6">UBA domain-containing protein</fullName>
    </recommendedName>
</protein>
<reference evidence="7 8" key="1">
    <citation type="submission" date="2019-01" db="EMBL/GenBank/DDBJ databases">
        <title>A draft genome assembly of the solar-powered sea slug Elysia chlorotica.</title>
        <authorList>
            <person name="Cai H."/>
            <person name="Li Q."/>
            <person name="Fang X."/>
            <person name="Li J."/>
            <person name="Curtis N.E."/>
            <person name="Altenburger A."/>
            <person name="Shibata T."/>
            <person name="Feng M."/>
            <person name="Maeda T."/>
            <person name="Schwartz J.A."/>
            <person name="Shigenobu S."/>
            <person name="Lundholm N."/>
            <person name="Nishiyama T."/>
            <person name="Yang H."/>
            <person name="Hasebe M."/>
            <person name="Li S."/>
            <person name="Pierce S.K."/>
            <person name="Wang J."/>
        </authorList>
    </citation>
    <scope>NUCLEOTIDE SEQUENCE [LARGE SCALE GENOMIC DNA]</scope>
    <source>
        <strain evidence="7">EC2010</strain>
        <tissue evidence="7">Whole organism of an adult</tissue>
    </source>
</reference>
<feature type="transmembrane region" description="Helical" evidence="5">
    <location>
        <begin position="15"/>
        <end position="37"/>
    </location>
</feature>
<evidence type="ECO:0000313" key="7">
    <source>
        <dbReference type="EMBL" id="RUS77243.1"/>
    </source>
</evidence>
<dbReference type="SUPFAM" id="SSF46934">
    <property type="entry name" value="UBA-like"/>
    <property type="match status" value="1"/>
</dbReference>
<feature type="transmembrane region" description="Helical" evidence="5">
    <location>
        <begin position="125"/>
        <end position="142"/>
    </location>
</feature>
<dbReference type="Gene3D" id="1.20.1540.10">
    <property type="entry name" value="Rhomboid-like"/>
    <property type="match status" value="1"/>
</dbReference>
<comment type="subcellular location">
    <subcellularLocation>
        <location evidence="1">Membrane</location>
        <topology evidence="1">Multi-pass membrane protein</topology>
    </subcellularLocation>
</comment>
<dbReference type="PANTHER" id="PTHR43066">
    <property type="entry name" value="RHOMBOID-RELATED PROTEIN"/>
    <property type="match status" value="1"/>
</dbReference>